<feature type="region of interest" description="Disordered" evidence="1">
    <location>
        <begin position="264"/>
        <end position="288"/>
    </location>
</feature>
<evidence type="ECO:0000259" key="3">
    <source>
        <dbReference type="Pfam" id="PF04773"/>
    </source>
</evidence>
<dbReference type="Proteomes" id="UP000249638">
    <property type="component" value="Unassembled WGS sequence"/>
</dbReference>
<keyword evidence="2" id="KW-0732">Signal</keyword>
<dbReference type="Pfam" id="PF04773">
    <property type="entry name" value="FecR"/>
    <property type="match status" value="1"/>
</dbReference>
<gene>
    <name evidence="4" type="ORF">C7416_101286</name>
</gene>
<evidence type="ECO:0000313" key="5">
    <source>
        <dbReference type="Proteomes" id="UP000249638"/>
    </source>
</evidence>
<proteinExistence type="predicted"/>
<dbReference type="InterPro" id="IPR006860">
    <property type="entry name" value="FecR"/>
</dbReference>
<dbReference type="AlphaFoldDB" id="A0A2W7PCR6"/>
<protein>
    <submittedName>
        <fullName evidence="4">FecR family protein</fullName>
    </submittedName>
</protein>
<feature type="compositionally biased region" description="Pro residues" evidence="1">
    <location>
        <begin position="265"/>
        <end position="288"/>
    </location>
</feature>
<name>A0A2W7PCR6_9BURK</name>
<evidence type="ECO:0000256" key="2">
    <source>
        <dbReference type="SAM" id="SignalP"/>
    </source>
</evidence>
<reference evidence="4" key="1">
    <citation type="submission" date="2018-06" db="EMBL/GenBank/DDBJ databases">
        <title>Genomic Encyclopedia of Type Strains, Phase IV (KMG-V): Genome sequencing to study the core and pangenomes of soil and plant-associated prokaryotes.</title>
        <authorList>
            <person name="Whitman W."/>
        </authorList>
    </citation>
    <scope>NUCLEOTIDE SEQUENCE [LARGE SCALE GENOMIC DNA]</scope>
    <source>
        <strain evidence="4">MLR2-44</strain>
    </source>
</reference>
<organism evidence="4 5">
    <name type="scientific">Cupriavidus phytorum</name>
    <dbReference type="NCBI Taxonomy" id="3024399"/>
    <lineage>
        <taxon>Bacteria</taxon>
        <taxon>Pseudomonadati</taxon>
        <taxon>Pseudomonadota</taxon>
        <taxon>Betaproteobacteria</taxon>
        <taxon>Burkholderiales</taxon>
        <taxon>Burkholderiaceae</taxon>
        <taxon>Cupriavidus</taxon>
    </lineage>
</organism>
<feature type="region of interest" description="Disordered" evidence="1">
    <location>
        <begin position="214"/>
        <end position="233"/>
    </location>
</feature>
<dbReference type="PANTHER" id="PTHR38731:SF3">
    <property type="entry name" value="BLL6125 PROTEIN"/>
    <property type="match status" value="1"/>
</dbReference>
<evidence type="ECO:0000256" key="1">
    <source>
        <dbReference type="SAM" id="MobiDB-lite"/>
    </source>
</evidence>
<keyword evidence="5" id="KW-1185">Reference proteome</keyword>
<dbReference type="EMBL" id="QKZN01000001">
    <property type="protein sequence ID" value="PZX34004.1"/>
    <property type="molecule type" value="Genomic_DNA"/>
</dbReference>
<dbReference type="PANTHER" id="PTHR38731">
    <property type="entry name" value="LIPL45-RELATED LIPOPROTEIN-RELATED"/>
    <property type="match status" value="1"/>
</dbReference>
<accession>A0A2W7PCR6</accession>
<sequence>MKTLNRGMLIGCLSIGWAILAWAQGPAEVGKIAVVAGSAWVEARGQRQPLQAGSVLHEGATLETGSDGYVYVNTVDRGFVSLRPNSSLTIEAYAYDSAAPGNTQIKLRLNRGVVRTISGEGAQAARERFRMNTPVAAIGIRGTDFSVFTDARTTRASVRAGGIVMSPFLAGCRPADVGPCDGGIGLSSQAGGSILQLRHGETQPTLLGPQFQHLSPEAVAPPGKDEGSAAGGQVRTSAVSAPAAPAVVTANEMEILDDAVRLLPEPRPNTPPAPEAPVVRPQPVPPPPESQKLFWGRYQALASLPADTTLEALRAGVHDIVAMGGFGPFALVRDTREPMTMPVKGVFGFQLKGAEAYVVGDGKATAATVADPSLVVDFGKRRFDTSLTVSTSQLTHQMRAQGSVTSDGMMRSDQAAGNATVRGALAGTDASQAGYVFSSEIGASGQTAVGATNWGR</sequence>
<comment type="caution">
    <text evidence="4">The sequence shown here is derived from an EMBL/GenBank/DDBJ whole genome shotgun (WGS) entry which is preliminary data.</text>
</comment>
<evidence type="ECO:0000313" key="4">
    <source>
        <dbReference type="EMBL" id="PZX34004.1"/>
    </source>
</evidence>
<feature type="chain" id="PRO_5016019154" evidence="2">
    <location>
        <begin position="24"/>
        <end position="456"/>
    </location>
</feature>
<feature type="signal peptide" evidence="2">
    <location>
        <begin position="1"/>
        <end position="23"/>
    </location>
</feature>
<feature type="domain" description="FecR protein" evidence="3">
    <location>
        <begin position="61"/>
        <end position="162"/>
    </location>
</feature>